<gene>
    <name evidence="1" type="ORF">rCG_37043</name>
</gene>
<organism evidence="1 2">
    <name type="scientific">Rattus norvegicus</name>
    <name type="common">Rat</name>
    <dbReference type="NCBI Taxonomy" id="10116"/>
    <lineage>
        <taxon>Eukaryota</taxon>
        <taxon>Metazoa</taxon>
        <taxon>Chordata</taxon>
        <taxon>Craniata</taxon>
        <taxon>Vertebrata</taxon>
        <taxon>Euteleostomi</taxon>
        <taxon>Mammalia</taxon>
        <taxon>Eutheria</taxon>
        <taxon>Euarchontoglires</taxon>
        <taxon>Glires</taxon>
        <taxon>Rodentia</taxon>
        <taxon>Myomorpha</taxon>
        <taxon>Muroidea</taxon>
        <taxon>Muridae</taxon>
        <taxon>Murinae</taxon>
        <taxon>Rattus</taxon>
    </lineage>
</organism>
<name>A6HUD4_RAT</name>
<evidence type="ECO:0000313" key="1">
    <source>
        <dbReference type="EMBL" id="EDM02497.1"/>
    </source>
</evidence>
<sequence length="76" mass="8863">MTECRKVKALTCRTMKIKVMVAPDSRLLTPSWSHCPPFSRYQSVSWSMMSWIPPFSTSNITFQDYLISLRDVHSSY</sequence>
<accession>A6HUD4</accession>
<dbReference type="AlphaFoldDB" id="A6HUD4"/>
<protein>
    <submittedName>
        <fullName evidence="1">RCG37043</fullName>
    </submittedName>
</protein>
<evidence type="ECO:0000313" key="2">
    <source>
        <dbReference type="Proteomes" id="UP000234681"/>
    </source>
</evidence>
<dbReference type="Proteomes" id="UP000234681">
    <property type="component" value="Chromosome 15"/>
</dbReference>
<reference evidence="1 2" key="1">
    <citation type="submission" date="2005-07" db="EMBL/GenBank/DDBJ databases">
        <authorList>
            <person name="Mural R.J."/>
            <person name="Li P.W."/>
            <person name="Adams M.D."/>
            <person name="Amanatides P.G."/>
            <person name="Baden-Tillson H."/>
            <person name="Barnstead M."/>
            <person name="Chin S.H."/>
            <person name="Dew I."/>
            <person name="Evans C.A."/>
            <person name="Ferriera S."/>
            <person name="Flanigan M."/>
            <person name="Fosler C."/>
            <person name="Glodek A."/>
            <person name="Gu Z."/>
            <person name="Holt R.A."/>
            <person name="Jennings D."/>
            <person name="Kraft C.L."/>
            <person name="Lu F."/>
            <person name="Nguyen T."/>
            <person name="Nusskern D.R."/>
            <person name="Pfannkoch C.M."/>
            <person name="Sitter C."/>
            <person name="Sutton G.G."/>
            <person name="Venter J.C."/>
            <person name="Wang Z."/>
            <person name="Woodage T."/>
            <person name="Zheng X.H."/>
            <person name="Zhong F."/>
        </authorList>
    </citation>
    <scope>NUCLEOTIDE SEQUENCE [LARGE SCALE GENOMIC DNA]</scope>
    <source>
        <strain>BN</strain>
        <strain evidence="2">Sprague-Dawley</strain>
    </source>
</reference>
<proteinExistence type="predicted"/>
<dbReference type="EMBL" id="CH473951">
    <property type="protein sequence ID" value="EDM02497.1"/>
    <property type="molecule type" value="Genomic_DNA"/>
</dbReference>